<evidence type="ECO:0000313" key="2">
    <source>
        <dbReference type="EMBL" id="MTU28173.1"/>
    </source>
</evidence>
<dbReference type="Gene3D" id="3.40.50.300">
    <property type="entry name" value="P-loop containing nucleotide triphosphate hydrolases"/>
    <property type="match status" value="2"/>
</dbReference>
<gene>
    <name evidence="2" type="ORF">GMD66_02850</name>
</gene>
<evidence type="ECO:0000313" key="3">
    <source>
        <dbReference type="Proteomes" id="UP000437446"/>
    </source>
</evidence>
<dbReference type="Proteomes" id="UP000437446">
    <property type="component" value="Unassembled WGS sequence"/>
</dbReference>
<dbReference type="EMBL" id="WNCR01000001">
    <property type="protein sequence ID" value="MTU28173.1"/>
    <property type="molecule type" value="Genomic_DNA"/>
</dbReference>
<dbReference type="InterPro" id="IPR051396">
    <property type="entry name" value="Bact_Antivir_Def_Nuclease"/>
</dbReference>
<organism evidence="2 3">
    <name type="scientific">Parabacteroides merdae</name>
    <dbReference type="NCBI Taxonomy" id="46503"/>
    <lineage>
        <taxon>Bacteria</taxon>
        <taxon>Pseudomonadati</taxon>
        <taxon>Bacteroidota</taxon>
        <taxon>Bacteroidia</taxon>
        <taxon>Bacteroidales</taxon>
        <taxon>Tannerellaceae</taxon>
        <taxon>Parabacteroides</taxon>
    </lineage>
</organism>
<name>A0A7K1HAG3_9BACT</name>
<dbReference type="InterPro" id="IPR027417">
    <property type="entry name" value="P-loop_NTPase"/>
</dbReference>
<dbReference type="PANTHER" id="PTHR43581:SF2">
    <property type="entry name" value="EXCINUCLEASE ATPASE SUBUNIT"/>
    <property type="match status" value="1"/>
</dbReference>
<evidence type="ECO:0000259" key="1">
    <source>
        <dbReference type="Pfam" id="PF13175"/>
    </source>
</evidence>
<reference evidence="2 3" key="1">
    <citation type="journal article" date="2019" name="Nat. Med.">
        <title>A library of human gut bacterial isolates paired with longitudinal multiomics data enables mechanistic microbiome research.</title>
        <authorList>
            <person name="Poyet M."/>
            <person name="Groussin M."/>
            <person name="Gibbons S.M."/>
            <person name="Avila-Pacheco J."/>
            <person name="Jiang X."/>
            <person name="Kearney S.M."/>
            <person name="Perrotta A.R."/>
            <person name="Berdy B."/>
            <person name="Zhao S."/>
            <person name="Lieberman T.D."/>
            <person name="Swanson P.K."/>
            <person name="Smith M."/>
            <person name="Roesemann S."/>
            <person name="Alexander J.E."/>
            <person name="Rich S.A."/>
            <person name="Livny J."/>
            <person name="Vlamakis H."/>
            <person name="Clish C."/>
            <person name="Bullock K."/>
            <person name="Deik A."/>
            <person name="Scott J."/>
            <person name="Pierce K.A."/>
            <person name="Xavier R.J."/>
            <person name="Alm E.J."/>
        </authorList>
    </citation>
    <scope>NUCLEOTIDE SEQUENCE [LARGE SCALE GENOMIC DNA]</scope>
    <source>
        <strain evidence="2 3">BIOML-A25</strain>
    </source>
</reference>
<dbReference type="AlphaFoldDB" id="A0A7K1HAG3"/>
<dbReference type="Pfam" id="PF13175">
    <property type="entry name" value="AAA_15"/>
    <property type="match status" value="1"/>
</dbReference>
<protein>
    <submittedName>
        <fullName evidence="2">AAA family ATPase</fullName>
    </submittedName>
</protein>
<comment type="caution">
    <text evidence="2">The sequence shown here is derived from an EMBL/GenBank/DDBJ whole genome shotgun (WGS) entry which is preliminary data.</text>
</comment>
<feature type="domain" description="Endonuclease GajA/Old nuclease/RecF-like AAA" evidence="1">
    <location>
        <begin position="2"/>
        <end position="388"/>
    </location>
</feature>
<dbReference type="RefSeq" id="WP_129943360.1">
    <property type="nucleotide sequence ID" value="NZ_RCYQ01000004.1"/>
</dbReference>
<proteinExistence type="predicted"/>
<dbReference type="SUPFAM" id="SSF52540">
    <property type="entry name" value="P-loop containing nucleoside triphosphate hydrolases"/>
    <property type="match status" value="1"/>
</dbReference>
<sequence length="445" mass="51023">MQIELSNINKIKHASIEVGGLTVITGINDSGKSTAGKALFCAIKALSSSEGDSFEYKTRIVRECIDRIYRYTRIGYSIATREKEKEKGREEFIPPRFMNSIQPFIKDMDNPIIRLEFDKFIQQKYSIIQQLRISDIGKEKALDYLLEIHNTLLKSNNGTTLMNDAFQRAIDSEFIQNICTEGAEESSVILSDETGQCLFTIQDNQVVTSFKDESFYLPIGDATFLETPLYLQLNDLLSKSRSLFDVISGRNEYRFAPVIPFHIKDLMNKLEVSKYPTPSLFTKEWDISRIIGGEFKYDKTLRDFYFSTTKNGTKLKLQTMNVASGIKTFGIIQLLLDADEINPGKMLIIDEPENHLHPKWQIDCAQLIVKMVKEGIPVMVSSHSPYFIQGIRYFAHQEQIEELVKYYLTENDETSDLSTVEDVTTNLNMIFKKLSEPLNHIMNLK</sequence>
<dbReference type="PANTHER" id="PTHR43581">
    <property type="entry name" value="ATP/GTP PHOSPHATASE"/>
    <property type="match status" value="1"/>
</dbReference>
<dbReference type="InterPro" id="IPR041685">
    <property type="entry name" value="AAA_GajA/Old/RecF-like"/>
</dbReference>
<accession>A0A7K1HAG3</accession>